<feature type="compositionally biased region" description="Basic and acidic residues" evidence="1">
    <location>
        <begin position="357"/>
        <end position="370"/>
    </location>
</feature>
<evidence type="ECO:0000313" key="2">
    <source>
        <dbReference type="EMBL" id="GEZ05942.1"/>
    </source>
</evidence>
<organism evidence="2">
    <name type="scientific">Tanacetum cinerariifolium</name>
    <name type="common">Dalmatian daisy</name>
    <name type="synonym">Chrysanthemum cinerariifolium</name>
    <dbReference type="NCBI Taxonomy" id="118510"/>
    <lineage>
        <taxon>Eukaryota</taxon>
        <taxon>Viridiplantae</taxon>
        <taxon>Streptophyta</taxon>
        <taxon>Embryophyta</taxon>
        <taxon>Tracheophyta</taxon>
        <taxon>Spermatophyta</taxon>
        <taxon>Magnoliopsida</taxon>
        <taxon>eudicotyledons</taxon>
        <taxon>Gunneridae</taxon>
        <taxon>Pentapetalae</taxon>
        <taxon>asterids</taxon>
        <taxon>campanulids</taxon>
        <taxon>Asterales</taxon>
        <taxon>Asteraceae</taxon>
        <taxon>Asteroideae</taxon>
        <taxon>Anthemideae</taxon>
        <taxon>Anthemidinae</taxon>
        <taxon>Tanacetum</taxon>
    </lineage>
</organism>
<dbReference type="AlphaFoldDB" id="A0A699I4F5"/>
<reference evidence="2" key="1">
    <citation type="journal article" date="2019" name="Sci. Rep.">
        <title>Draft genome of Tanacetum cinerariifolium, the natural source of mosquito coil.</title>
        <authorList>
            <person name="Yamashiro T."/>
            <person name="Shiraishi A."/>
            <person name="Satake H."/>
            <person name="Nakayama K."/>
        </authorList>
    </citation>
    <scope>NUCLEOTIDE SEQUENCE</scope>
</reference>
<accession>A0A699I4F5</accession>
<dbReference type="EMBL" id="BKCJ010236640">
    <property type="protein sequence ID" value="GEZ05942.1"/>
    <property type="molecule type" value="Genomic_DNA"/>
</dbReference>
<feature type="region of interest" description="Disordered" evidence="1">
    <location>
        <begin position="58"/>
        <end position="107"/>
    </location>
</feature>
<comment type="caution">
    <text evidence="2">The sequence shown here is derived from an EMBL/GenBank/DDBJ whole genome shotgun (WGS) entry which is preliminary data.</text>
</comment>
<evidence type="ECO:0000256" key="1">
    <source>
        <dbReference type="SAM" id="MobiDB-lite"/>
    </source>
</evidence>
<sequence>MGYEKSSTKLAFYKAFFLAQWKFLIHIILQFMSAKRTAWNEISSSMASAIICLATEEENDDNEVSVEPTPTSPTPTIPSPSPTQEHIPSTPQAQTTQLSSPSQQQPSQTIKISMTLLNTLGCIQTRGKIAALDANEDVTLEAVDAEVAMDADVHGRLPESQTKPTEVEEVIEVVTAAKFMTEVVTTVATTFNIAQVPKASAPRRKMAVVIQDPEETTIASVIMHSEVKSKYKGKGILVEEPKPLKRQAQIEQDEAFARQLEAELNANINWNDVVDQVKRKEKHDNIVMRYQDLKRKHVTEAHARKNMMVYFKNMARFKMDVFRGMTYTNIRPIFEKHYNSIQVFLNKGEEEITEQEEGSKRKDVSPEQRAAKKHRID</sequence>
<protein>
    <submittedName>
        <fullName evidence="2">Uncharacterized protein</fullName>
    </submittedName>
</protein>
<feature type="region of interest" description="Disordered" evidence="1">
    <location>
        <begin position="351"/>
        <end position="377"/>
    </location>
</feature>
<feature type="compositionally biased region" description="Low complexity" evidence="1">
    <location>
        <begin position="88"/>
        <end position="107"/>
    </location>
</feature>
<feature type="compositionally biased region" description="Pro residues" evidence="1">
    <location>
        <begin position="70"/>
        <end position="81"/>
    </location>
</feature>
<gene>
    <name evidence="2" type="ORF">Tci_477915</name>
</gene>
<proteinExistence type="predicted"/>
<name>A0A699I4F5_TANCI</name>